<dbReference type="EMBL" id="CAJOBG010015036">
    <property type="protein sequence ID" value="CAF4301846.1"/>
    <property type="molecule type" value="Genomic_DNA"/>
</dbReference>
<accession>A0A820I5F0</accession>
<proteinExistence type="predicted"/>
<protein>
    <submittedName>
        <fullName evidence="2">Uncharacterized protein</fullName>
    </submittedName>
</protein>
<feature type="compositionally biased region" description="Basic and acidic residues" evidence="1">
    <location>
        <begin position="1"/>
        <end position="20"/>
    </location>
</feature>
<keyword evidence="3" id="KW-1185">Reference proteome</keyword>
<name>A0A820I5F0_9BILA</name>
<dbReference type="Proteomes" id="UP000663866">
    <property type="component" value="Unassembled WGS sequence"/>
</dbReference>
<gene>
    <name evidence="2" type="ORF">OVN521_LOCUS31335</name>
</gene>
<organism evidence="2 3">
    <name type="scientific">Rotaria magnacalcarata</name>
    <dbReference type="NCBI Taxonomy" id="392030"/>
    <lineage>
        <taxon>Eukaryota</taxon>
        <taxon>Metazoa</taxon>
        <taxon>Spiralia</taxon>
        <taxon>Gnathifera</taxon>
        <taxon>Rotifera</taxon>
        <taxon>Eurotatoria</taxon>
        <taxon>Bdelloidea</taxon>
        <taxon>Philodinida</taxon>
        <taxon>Philodinidae</taxon>
        <taxon>Rotaria</taxon>
    </lineage>
</organism>
<feature type="non-terminal residue" evidence="2">
    <location>
        <position position="70"/>
    </location>
</feature>
<evidence type="ECO:0000256" key="1">
    <source>
        <dbReference type="SAM" id="MobiDB-lite"/>
    </source>
</evidence>
<feature type="non-terminal residue" evidence="2">
    <location>
        <position position="1"/>
    </location>
</feature>
<evidence type="ECO:0000313" key="2">
    <source>
        <dbReference type="EMBL" id="CAF4301846.1"/>
    </source>
</evidence>
<comment type="caution">
    <text evidence="2">The sequence shown here is derived from an EMBL/GenBank/DDBJ whole genome shotgun (WGS) entry which is preliminary data.</text>
</comment>
<feature type="region of interest" description="Disordered" evidence="1">
    <location>
        <begin position="1"/>
        <end position="70"/>
    </location>
</feature>
<sequence length="70" mass="7298">ESLKAHKQGRAELPESDKKRASSKGHKQGGVESTARDEKGTSSKARKQGGAATKSESADRSATGASTKRT</sequence>
<dbReference type="AlphaFoldDB" id="A0A820I5F0"/>
<reference evidence="2" key="1">
    <citation type="submission" date="2021-02" db="EMBL/GenBank/DDBJ databases">
        <authorList>
            <person name="Nowell W R."/>
        </authorList>
    </citation>
    <scope>NUCLEOTIDE SEQUENCE</scope>
</reference>
<evidence type="ECO:0000313" key="3">
    <source>
        <dbReference type="Proteomes" id="UP000663866"/>
    </source>
</evidence>